<dbReference type="GO" id="GO:0000156">
    <property type="term" value="F:phosphorelay response regulator activity"/>
    <property type="evidence" value="ECO:0007669"/>
    <property type="project" value="TreeGrafter"/>
</dbReference>
<organism evidence="11 12">
    <name type="scientific">Dyadobacter soli</name>
    <dbReference type="NCBI Taxonomy" id="659014"/>
    <lineage>
        <taxon>Bacteria</taxon>
        <taxon>Pseudomonadati</taxon>
        <taxon>Bacteroidota</taxon>
        <taxon>Cytophagia</taxon>
        <taxon>Cytophagales</taxon>
        <taxon>Spirosomataceae</taxon>
        <taxon>Dyadobacter</taxon>
    </lineage>
</organism>
<proteinExistence type="predicted"/>
<dbReference type="InterPro" id="IPR036097">
    <property type="entry name" value="HisK_dim/P_sf"/>
</dbReference>
<dbReference type="AlphaFoldDB" id="A0A1G8CLK1"/>
<dbReference type="STRING" id="659014.SAMN04487996_13833"/>
<keyword evidence="5 11" id="KW-0418">Kinase</keyword>
<dbReference type="InterPro" id="IPR003594">
    <property type="entry name" value="HATPase_dom"/>
</dbReference>
<evidence type="ECO:0000313" key="11">
    <source>
        <dbReference type="EMBL" id="SDH46338.1"/>
    </source>
</evidence>
<dbReference type="GO" id="GO:0007234">
    <property type="term" value="P:osmosensory signaling via phosphorelay pathway"/>
    <property type="evidence" value="ECO:0007669"/>
    <property type="project" value="TreeGrafter"/>
</dbReference>
<keyword evidence="6" id="KW-0067">ATP-binding</keyword>
<reference evidence="12" key="1">
    <citation type="submission" date="2016-10" db="EMBL/GenBank/DDBJ databases">
        <authorList>
            <person name="Varghese N."/>
            <person name="Submissions S."/>
        </authorList>
    </citation>
    <scope>NUCLEOTIDE SEQUENCE [LARGE SCALE GENOMIC DNA]</scope>
    <source>
        <strain evidence="12">DSM 25329</strain>
    </source>
</reference>
<dbReference type="InterPro" id="IPR011990">
    <property type="entry name" value="TPR-like_helical_dom_sf"/>
</dbReference>
<feature type="transmembrane region" description="Helical" evidence="9">
    <location>
        <begin position="433"/>
        <end position="453"/>
    </location>
</feature>
<dbReference type="GO" id="GO:0000155">
    <property type="term" value="F:phosphorelay sensor kinase activity"/>
    <property type="evidence" value="ECO:0007669"/>
    <property type="project" value="InterPro"/>
</dbReference>
<keyword evidence="9" id="KW-0472">Membrane</keyword>
<evidence type="ECO:0000256" key="4">
    <source>
        <dbReference type="ARBA" id="ARBA00022741"/>
    </source>
</evidence>
<protein>
    <recommendedName>
        <fullName evidence="2">histidine kinase</fullName>
        <ecNumber evidence="2">2.7.13.3</ecNumber>
    </recommendedName>
</protein>
<dbReference type="Gene3D" id="1.25.40.10">
    <property type="entry name" value="Tetratricopeptide repeat domain"/>
    <property type="match status" value="2"/>
</dbReference>
<evidence type="ECO:0000256" key="3">
    <source>
        <dbReference type="ARBA" id="ARBA00022679"/>
    </source>
</evidence>
<evidence type="ECO:0000256" key="5">
    <source>
        <dbReference type="ARBA" id="ARBA00022777"/>
    </source>
</evidence>
<dbReference type="SUPFAM" id="SSF48452">
    <property type="entry name" value="TPR-like"/>
    <property type="match status" value="2"/>
</dbReference>
<dbReference type="InterPro" id="IPR005467">
    <property type="entry name" value="His_kinase_dom"/>
</dbReference>
<keyword evidence="4" id="KW-0547">Nucleotide-binding</keyword>
<dbReference type="PANTHER" id="PTHR42878:SF7">
    <property type="entry name" value="SENSOR HISTIDINE KINASE GLRK"/>
    <property type="match status" value="1"/>
</dbReference>
<dbReference type="GO" id="GO:0030295">
    <property type="term" value="F:protein kinase activator activity"/>
    <property type="evidence" value="ECO:0007669"/>
    <property type="project" value="TreeGrafter"/>
</dbReference>
<sequence length="697" mass="78301">MTKYLLLFHLIASIASGQPLPDLSAYKTSREKLEQLSRLCDSLYLADNLEAEKRFARYGLSITPTTDYNNLARFNFFLGAVHETAASPDSSEYFYTKSKKYAYASKNPRRIQNALIRLLTLYSNHLGSTAKGRAILKENLAFIDSTKSELARVKLYAAVASYYNMLGQYETQVSYLLKGIEAQKAMIASGAITDREAVVVDLVNLAEFYLEQDKSEKAIGYLKDARRYIETTVDYFNYYYKRMAEAYLLENAYADSKVYFDSLLLYADKHPDDASTQVTVATTQLSYAAHYLEKNQIDLAYSFVRKANETGKGFLGGIEKAQLDLVTGEVLAARGDYAAALRHLEDAGRFGYEIGPQHYVSVLLTLSRCYSKLGRWQDAYRTLDKYVPLRDSLYTEISKKSIADAEAVYQNKAKQMEIDEQKSELESVRKQRIWLGSAALMGGLIALLLYIIYRNKERSASRLDAKNKELNQVISELEEANKTKVKLFSILSHDLRSPISQVYQFLKLQQVNPKVFSENQKQELSSKIQTATGSLLETMEELLMWSKTQMSAFNIQVRPVEVLPIITNTLNLLQLNVEANETDIEIEIPEDFMVDTDAYFLQTILRNLLQNAIRSAGKNGEVRIGAGSTGTGKGLYVENAGTAFTQAEYEAILADDMAPGLNGLGLRLIDDLSVKLGAKVTFSGAQNRTKAVIDFPD</sequence>
<evidence type="ECO:0000259" key="10">
    <source>
        <dbReference type="PROSITE" id="PS50109"/>
    </source>
</evidence>
<dbReference type="InterPro" id="IPR011717">
    <property type="entry name" value="TPR-4"/>
</dbReference>
<dbReference type="InterPro" id="IPR036890">
    <property type="entry name" value="HATPase_C_sf"/>
</dbReference>
<feature type="domain" description="Histidine kinase" evidence="10">
    <location>
        <begin position="490"/>
        <end position="697"/>
    </location>
</feature>
<dbReference type="PROSITE" id="PS50109">
    <property type="entry name" value="HIS_KIN"/>
    <property type="match status" value="1"/>
</dbReference>
<dbReference type="Pfam" id="PF07721">
    <property type="entry name" value="TPR_4"/>
    <property type="match status" value="1"/>
</dbReference>
<feature type="coiled-coil region" evidence="8">
    <location>
        <begin position="411"/>
        <end position="487"/>
    </location>
</feature>
<evidence type="ECO:0000313" key="12">
    <source>
        <dbReference type="Proteomes" id="UP000198748"/>
    </source>
</evidence>
<evidence type="ECO:0000256" key="6">
    <source>
        <dbReference type="ARBA" id="ARBA00022840"/>
    </source>
</evidence>
<keyword evidence="9" id="KW-1133">Transmembrane helix</keyword>
<dbReference type="RefSeq" id="WP_090157831.1">
    <property type="nucleotide sequence ID" value="NZ_FNAN01000038.1"/>
</dbReference>
<evidence type="ECO:0000256" key="7">
    <source>
        <dbReference type="ARBA" id="ARBA00023012"/>
    </source>
</evidence>
<dbReference type="PANTHER" id="PTHR42878">
    <property type="entry name" value="TWO-COMPONENT HISTIDINE KINASE"/>
    <property type="match status" value="1"/>
</dbReference>
<dbReference type="Gene3D" id="1.10.287.130">
    <property type="match status" value="1"/>
</dbReference>
<keyword evidence="8" id="KW-0175">Coiled coil</keyword>
<keyword evidence="12" id="KW-1185">Reference proteome</keyword>
<keyword evidence="9" id="KW-0812">Transmembrane</keyword>
<dbReference type="Gene3D" id="3.30.565.10">
    <property type="entry name" value="Histidine kinase-like ATPase, C-terminal domain"/>
    <property type="match status" value="1"/>
</dbReference>
<dbReference type="Pfam" id="PF02518">
    <property type="entry name" value="HATPase_c"/>
    <property type="match status" value="1"/>
</dbReference>
<keyword evidence="3" id="KW-0808">Transferase</keyword>
<dbReference type="Proteomes" id="UP000198748">
    <property type="component" value="Unassembled WGS sequence"/>
</dbReference>
<accession>A0A1G8CLK1</accession>
<dbReference type="GO" id="GO:0005524">
    <property type="term" value="F:ATP binding"/>
    <property type="evidence" value="ECO:0007669"/>
    <property type="project" value="UniProtKB-KW"/>
</dbReference>
<evidence type="ECO:0000256" key="1">
    <source>
        <dbReference type="ARBA" id="ARBA00000085"/>
    </source>
</evidence>
<dbReference type="InterPro" id="IPR050351">
    <property type="entry name" value="BphY/WalK/GraS-like"/>
</dbReference>
<gene>
    <name evidence="11" type="ORF">SAMN04487996_13833</name>
</gene>
<dbReference type="SUPFAM" id="SSF55874">
    <property type="entry name" value="ATPase domain of HSP90 chaperone/DNA topoisomerase II/histidine kinase"/>
    <property type="match status" value="1"/>
</dbReference>
<dbReference type="EC" id="2.7.13.3" evidence="2"/>
<keyword evidence="7" id="KW-0902">Two-component regulatory system</keyword>
<dbReference type="EMBL" id="FNAN01000038">
    <property type="protein sequence ID" value="SDH46338.1"/>
    <property type="molecule type" value="Genomic_DNA"/>
</dbReference>
<dbReference type="SUPFAM" id="SSF47384">
    <property type="entry name" value="Homodimeric domain of signal transducing histidine kinase"/>
    <property type="match status" value="1"/>
</dbReference>
<dbReference type="OrthoDB" id="1269247at2"/>
<evidence type="ECO:0000256" key="2">
    <source>
        <dbReference type="ARBA" id="ARBA00012438"/>
    </source>
</evidence>
<evidence type="ECO:0000256" key="8">
    <source>
        <dbReference type="SAM" id="Coils"/>
    </source>
</evidence>
<evidence type="ECO:0000256" key="9">
    <source>
        <dbReference type="SAM" id="Phobius"/>
    </source>
</evidence>
<name>A0A1G8CLK1_9BACT</name>
<comment type="catalytic activity">
    <reaction evidence="1">
        <text>ATP + protein L-histidine = ADP + protein N-phospho-L-histidine.</text>
        <dbReference type="EC" id="2.7.13.3"/>
    </reaction>
</comment>
<dbReference type="SMART" id="SM00387">
    <property type="entry name" value="HATPase_c"/>
    <property type="match status" value="1"/>
</dbReference>